<evidence type="ECO:0000313" key="6">
    <source>
        <dbReference type="EMBL" id="VYU25137.1"/>
    </source>
</evidence>
<dbReference type="GO" id="GO:0030313">
    <property type="term" value="C:cell envelope"/>
    <property type="evidence" value="ECO:0007669"/>
    <property type="project" value="UniProtKB-SubCell"/>
</dbReference>
<dbReference type="InterPro" id="IPR051465">
    <property type="entry name" value="Cell_Envelope_Struct_Comp"/>
</dbReference>
<keyword evidence="4" id="KW-0732">Signal</keyword>
<dbReference type="InterPro" id="IPR011050">
    <property type="entry name" value="Pectin_lyase_fold/virulence"/>
</dbReference>
<evidence type="ECO:0000256" key="2">
    <source>
        <dbReference type="ARBA" id="ARBA00022737"/>
    </source>
</evidence>
<dbReference type="Gene3D" id="2.60.40.4270">
    <property type="entry name" value="Listeria-Bacteroides repeat domain"/>
    <property type="match status" value="1"/>
</dbReference>
<comment type="subcellular location">
    <subcellularLocation>
        <location evidence="1">Cell envelope</location>
    </subcellularLocation>
</comment>
<dbReference type="EC" id="3.2.1.4" evidence="6"/>
<proteinExistence type="predicted"/>
<name>A0A6N3DHF7_FLAPL</name>
<dbReference type="Pfam" id="PF18998">
    <property type="entry name" value="Flg_new_2"/>
    <property type="match status" value="1"/>
</dbReference>
<dbReference type="InterPro" id="IPR044060">
    <property type="entry name" value="Bacterial_rp_domain"/>
</dbReference>
<evidence type="ECO:0000259" key="5">
    <source>
        <dbReference type="PROSITE" id="PS51272"/>
    </source>
</evidence>
<feature type="signal peptide" evidence="4">
    <location>
        <begin position="1"/>
        <end position="27"/>
    </location>
</feature>
<gene>
    <name evidence="6" type="ORF">FPLFYP42_01719</name>
</gene>
<feature type="domain" description="SLH" evidence="5">
    <location>
        <begin position="1308"/>
        <end position="1365"/>
    </location>
</feature>
<dbReference type="GO" id="GO:0008810">
    <property type="term" value="F:cellulase activity"/>
    <property type="evidence" value="ECO:0007669"/>
    <property type="project" value="UniProtKB-EC"/>
</dbReference>
<dbReference type="InterPro" id="IPR013378">
    <property type="entry name" value="InlB-like_B-rpt"/>
</dbReference>
<evidence type="ECO:0000256" key="3">
    <source>
        <dbReference type="SAM" id="MobiDB-lite"/>
    </source>
</evidence>
<accession>A0A6N3DHF7</accession>
<feature type="region of interest" description="Disordered" evidence="3">
    <location>
        <begin position="1088"/>
        <end position="1117"/>
    </location>
</feature>
<keyword evidence="6" id="KW-0326">Glycosidase</keyword>
<organism evidence="6">
    <name type="scientific">Flavonifractor plautii</name>
    <name type="common">Fusobacterium plautii</name>
    <dbReference type="NCBI Taxonomy" id="292800"/>
    <lineage>
        <taxon>Bacteria</taxon>
        <taxon>Bacillati</taxon>
        <taxon>Bacillota</taxon>
        <taxon>Clostridia</taxon>
        <taxon>Eubacteriales</taxon>
        <taxon>Oscillospiraceae</taxon>
        <taxon>Flavonifractor</taxon>
    </lineage>
</organism>
<protein>
    <submittedName>
        <fullName evidence="6">Endoglucanase</fullName>
        <ecNumber evidence="6">3.2.1.4</ecNumber>
    </submittedName>
</protein>
<dbReference type="InterPro" id="IPR012332">
    <property type="entry name" value="Autotransporter_pectin_lyase_C"/>
</dbReference>
<sequence>MKRAKKGLAALLSVCMLLSLLPMTVFAEETPAADTLEEAAPAPMEEKGAYDALMQAIEAAPDGEETTVVLTGDITGMTTDQIITIPEKKNIVLDMDCHSITVASNFTGRPIVNKGTLTVTGDGVIDSSASETGVGAINNQNILTIENGTYRGATYAGGAAIRNTGASAVLTIEDGTFEKATCAVYNEGTVTIEDGTFTGTTCSQCNGNVWGYTIQNGAADSQMTINGGTFTGVQGAVSASVGYFEINGGTFKSVKCVNDSKHTATFYALYVAGEVGVVKAVINGGTFETEGTYTAALIGNDNTGGDGGINEKATAVINGGVFKAPEGVPALKGAEKTGNPIIYGGTFSSDVSKYVAENAAITEGPDGTFTVNELDETNGVAEVGGRYYASLQKAVDNAGKGETVTLLQDTAEDIVIPEGAELTLNLNGKTLANHENHTITNKGTLTITGGGTVDNVTHARAAIQNEPGGNVVLNGGAYTRSKENGQNAEASGGNSYYNIVNHGTMEINSGVSVTQNGQFSSMIENGWYNGSQNTGGKNSVLTINGGTFSGGLNTIKNDDYGELVINDGTFTSMSQAAFLNWNVATVNGGTFDAAGASNGVILNGYIDGTMDQGKLTINGGTFNAGEKTVITTMGGGTHSGDIEITGGTLNGSVVLTDSSEGARLTITQKAKVTGNVTNSGKADVAITDGATVSGQVSNSTAGGTMSVVNSTIGSVPEGTTAETIVIVNSTVDGTLTTNTAENAAVMVGGKTYETLGAAITAAKAGDTIYVLKDIPEAAGIAVPSGKNFTIDFGGHAYTLKDPGAGSAGTESNGFQFLKDSTITLKNGTIRIAEGTTSIKRIIQNYANLTLEDMHFFAEHQADGEDYALSFNNGSIIFKGDTDIVTTSDEAIAFDVCKYSSYPSTNVTFDESYTGTINGKIVYDSTDADTHKLTIQGNGTFGAIEAASGAAEAAKSGIEVTSGHFAKPVNEDYLADSVKAQLESASNPEAPYSYYPSLEAAQAAAQPGDTITEVNATTGKTKYTVTLDYADGETANSLYTVTEGTELTLPTPSRSGCTFEGWYDGSSRMSSPYKVMKDVTLTAEWDYNGSSSSSGSTRYTVSVEDTDNGSVKVSPTRASKGSTVTVTVKPDEGYELDKLTVTDKNGDRIKLTDKGDGKYTFQMPASKVTVEAVFTAVEPEPEGLPFTDVTSRDWFYDAVAYVYDKGMMEGTTDTTFAPTMNLTRSMIAQVLYNLEERPEAPGAAGFPDVAAGAWYADAVNWAAARGIVKGYDTGAFGPEDSVTREQLAAILYRYAQAKGYDTTQGGMAVREFSDSASISDWAQTAMSWAVNAQVLSGKGNGVLDPQGTATRAEVAQMLMNFGEHVG</sequence>
<feature type="chain" id="PRO_5026859207" evidence="4">
    <location>
        <begin position="28"/>
        <end position="1365"/>
    </location>
</feature>
<keyword evidence="6" id="KW-0378">Hydrolase</keyword>
<dbReference type="PANTHER" id="PTHR43308">
    <property type="entry name" value="OUTER MEMBRANE PROTEIN ALPHA-RELATED"/>
    <property type="match status" value="1"/>
</dbReference>
<feature type="compositionally biased region" description="Polar residues" evidence="3">
    <location>
        <begin position="1107"/>
        <end position="1117"/>
    </location>
</feature>
<dbReference type="SUPFAM" id="SSF51126">
    <property type="entry name" value="Pectin lyase-like"/>
    <property type="match status" value="1"/>
</dbReference>
<feature type="domain" description="SLH" evidence="5">
    <location>
        <begin position="1181"/>
        <end position="1240"/>
    </location>
</feature>
<reference evidence="6" key="1">
    <citation type="submission" date="2019-11" db="EMBL/GenBank/DDBJ databases">
        <authorList>
            <person name="Feng L."/>
        </authorList>
    </citation>
    <scope>NUCLEOTIDE SEQUENCE</scope>
    <source>
        <strain evidence="6">FplautiiLFYP42</strain>
    </source>
</reference>
<dbReference type="EMBL" id="CACRUB010000031">
    <property type="protein sequence ID" value="VYU25137.1"/>
    <property type="molecule type" value="Genomic_DNA"/>
</dbReference>
<evidence type="ECO:0000256" key="4">
    <source>
        <dbReference type="SAM" id="SignalP"/>
    </source>
</evidence>
<dbReference type="Pfam" id="PF09479">
    <property type="entry name" value="Flg_new"/>
    <property type="match status" value="1"/>
</dbReference>
<dbReference type="Pfam" id="PF00395">
    <property type="entry name" value="SLH"/>
    <property type="match status" value="3"/>
</dbReference>
<feature type="domain" description="SLH" evidence="5">
    <location>
        <begin position="1241"/>
        <end position="1304"/>
    </location>
</feature>
<dbReference type="PROSITE" id="PS51272">
    <property type="entry name" value="SLH"/>
    <property type="match status" value="3"/>
</dbReference>
<evidence type="ECO:0000256" key="1">
    <source>
        <dbReference type="ARBA" id="ARBA00004196"/>
    </source>
</evidence>
<dbReference type="Gene3D" id="2.160.20.20">
    <property type="match status" value="1"/>
</dbReference>
<dbReference type="InterPro" id="IPR001119">
    <property type="entry name" value="SLH_dom"/>
</dbReference>
<dbReference type="InterPro" id="IPR042229">
    <property type="entry name" value="Listeria/Bacterioides_rpt_sf"/>
</dbReference>
<keyword evidence="2" id="KW-0677">Repeat</keyword>